<keyword evidence="7" id="KW-1003">Cell membrane</keyword>
<dbReference type="GO" id="GO:0046933">
    <property type="term" value="F:proton-transporting ATP synthase activity, rotational mechanism"/>
    <property type="evidence" value="ECO:0007669"/>
    <property type="project" value="UniProtKB-UniRule"/>
</dbReference>
<evidence type="ECO:0000313" key="12">
    <source>
        <dbReference type="Proteomes" id="UP000283426"/>
    </source>
</evidence>
<evidence type="ECO:0000256" key="5">
    <source>
        <dbReference type="ARBA" id="ARBA00023136"/>
    </source>
</evidence>
<dbReference type="Proteomes" id="UP000284434">
    <property type="component" value="Unassembled WGS sequence"/>
</dbReference>
<reference evidence="12 13" key="1">
    <citation type="submission" date="2018-08" db="EMBL/GenBank/DDBJ databases">
        <title>A genome reference for cultivated species of the human gut microbiota.</title>
        <authorList>
            <person name="Zou Y."/>
            <person name="Xue W."/>
            <person name="Luo G."/>
        </authorList>
    </citation>
    <scope>NUCLEOTIDE SEQUENCE [LARGE SCALE GENOMIC DNA]</scope>
    <source>
        <strain evidence="10 12">AF14-6AC</strain>
        <strain evidence="11 13">OF03-11</strain>
    </source>
</reference>
<dbReference type="InterPro" id="IPR026015">
    <property type="entry name" value="ATP_synth_OSCP/delta_N_sf"/>
</dbReference>
<evidence type="ECO:0000313" key="10">
    <source>
        <dbReference type="EMBL" id="RGV19750.1"/>
    </source>
</evidence>
<dbReference type="PROSITE" id="PS00389">
    <property type="entry name" value="ATPASE_DELTA"/>
    <property type="match status" value="1"/>
</dbReference>
<evidence type="ECO:0000256" key="2">
    <source>
        <dbReference type="ARBA" id="ARBA00022448"/>
    </source>
</evidence>
<evidence type="ECO:0000313" key="8">
    <source>
        <dbReference type="EMBL" id="MCG4960771.1"/>
    </source>
</evidence>
<dbReference type="EMBL" id="QRYW01000046">
    <property type="protein sequence ID" value="RGV19750.1"/>
    <property type="molecule type" value="Genomic_DNA"/>
</dbReference>
<evidence type="ECO:0000256" key="1">
    <source>
        <dbReference type="ARBA" id="ARBA00004370"/>
    </source>
</evidence>
<evidence type="ECO:0000256" key="4">
    <source>
        <dbReference type="ARBA" id="ARBA00023065"/>
    </source>
</evidence>
<dbReference type="RefSeq" id="WP_013611736.1">
    <property type="nucleotide sequence ID" value="NZ_BAABYK010000001.1"/>
</dbReference>
<dbReference type="PRINTS" id="PR00125">
    <property type="entry name" value="ATPASEDELTA"/>
</dbReference>
<name>A0A1Y3YI34_9BACT</name>
<evidence type="ECO:0000313" key="13">
    <source>
        <dbReference type="Proteomes" id="UP000284434"/>
    </source>
</evidence>
<keyword evidence="4 7" id="KW-0406">Ion transport</keyword>
<dbReference type="EMBL" id="QSCO01000008">
    <property type="protein sequence ID" value="RGY07463.1"/>
    <property type="molecule type" value="Genomic_DNA"/>
</dbReference>
<dbReference type="Gene3D" id="1.10.520.20">
    <property type="entry name" value="N-terminal domain of the delta subunit of the F1F0-ATP synthase"/>
    <property type="match status" value="1"/>
</dbReference>
<keyword evidence="6 7" id="KW-0066">ATP synthesis</keyword>
<comment type="function">
    <text evidence="7">This protein is part of the stalk that links CF(0) to CF(1). It either transmits conformational changes from CF(0) to CF(1) or is implicated in proton conduction.</text>
</comment>
<dbReference type="Proteomes" id="UP000283426">
    <property type="component" value="Unassembled WGS sequence"/>
</dbReference>
<evidence type="ECO:0000256" key="3">
    <source>
        <dbReference type="ARBA" id="ARBA00022781"/>
    </source>
</evidence>
<reference evidence="9" key="3">
    <citation type="submission" date="2023-01" db="EMBL/GenBank/DDBJ databases">
        <title>Human gut microbiome strain richness.</title>
        <authorList>
            <person name="Chen-Liaw A."/>
        </authorList>
    </citation>
    <scope>NUCLEOTIDE SEQUENCE</scope>
    <source>
        <strain evidence="9">RTP21484st1_B7_RTP21484_190118</strain>
    </source>
</reference>
<dbReference type="NCBIfam" id="TIGR01145">
    <property type="entry name" value="ATP_synt_delta"/>
    <property type="match status" value="1"/>
</dbReference>
<keyword evidence="3 7" id="KW-0375">Hydrogen ion transport</keyword>
<dbReference type="Pfam" id="PF00213">
    <property type="entry name" value="OSCP"/>
    <property type="match status" value="1"/>
</dbReference>
<evidence type="ECO:0000256" key="7">
    <source>
        <dbReference type="HAMAP-Rule" id="MF_01416"/>
    </source>
</evidence>
<evidence type="ECO:0000313" key="11">
    <source>
        <dbReference type="EMBL" id="RGY07463.1"/>
    </source>
</evidence>
<dbReference type="SUPFAM" id="SSF47928">
    <property type="entry name" value="N-terminal domain of the delta subunit of the F1F0-ATP synthase"/>
    <property type="match status" value="1"/>
</dbReference>
<keyword evidence="2 7" id="KW-0813">Transport</keyword>
<dbReference type="InterPro" id="IPR000711">
    <property type="entry name" value="ATPase_OSCP/dsu"/>
</dbReference>
<dbReference type="InterPro" id="IPR020781">
    <property type="entry name" value="ATPase_OSCP/d_CS"/>
</dbReference>
<dbReference type="Proteomes" id="UP001199750">
    <property type="component" value="Unassembled WGS sequence"/>
</dbReference>
<evidence type="ECO:0000256" key="6">
    <source>
        <dbReference type="ARBA" id="ARBA00023310"/>
    </source>
</evidence>
<dbReference type="EMBL" id="JAKNDN010000025">
    <property type="protein sequence ID" value="MCG4960771.1"/>
    <property type="molecule type" value="Genomic_DNA"/>
</dbReference>
<dbReference type="Proteomes" id="UP001212263">
    <property type="component" value="Unassembled WGS sequence"/>
</dbReference>
<protein>
    <recommendedName>
        <fullName evidence="7">ATP synthase subunit delta</fullName>
    </recommendedName>
    <alternativeName>
        <fullName evidence="7">ATP synthase F(1) sector subunit delta</fullName>
    </alternativeName>
    <alternativeName>
        <fullName evidence="7">F-type ATPase subunit delta</fullName>
        <shortName evidence="7">F-ATPase subunit delta</shortName>
    </alternativeName>
</protein>
<dbReference type="AlphaFoldDB" id="A0A1Y3YI34"/>
<comment type="caution">
    <text evidence="10">The sequence shown here is derived from an EMBL/GenBank/DDBJ whole genome shotgun (WGS) entry which is preliminary data.</text>
</comment>
<proteinExistence type="inferred from homology"/>
<sequence length="177" mass="20521">MDEGLIARRYALAMLKVAQKYNAAEEVYQKMKTFEQNYISHPDLHKALLNPILSPRDKEQLLTIAIGIEPGTLYLRGIRLLIKNHREMYIRSICLMYQKLYRKVYQIGRIKIITAVALKQETLDRIKKLVTDRTSRQIEFVEKVDPAIIGGFVLRVNSMQLDYSVGGELKKIAKQLK</sequence>
<dbReference type="OMA" id="HREMYIR"/>
<dbReference type="GO" id="GO:0005886">
    <property type="term" value="C:plasma membrane"/>
    <property type="evidence" value="ECO:0007669"/>
    <property type="project" value="UniProtKB-SubCell"/>
</dbReference>
<reference evidence="8" key="2">
    <citation type="submission" date="2022-01" db="EMBL/GenBank/DDBJ databases">
        <title>Collection of gut derived symbiotic bacterial strains cultured from healthy donors.</title>
        <authorList>
            <person name="Lin H."/>
            <person name="Kohout C."/>
            <person name="Waligurski E."/>
            <person name="Pamer E.G."/>
        </authorList>
    </citation>
    <scope>NUCLEOTIDE SEQUENCE</scope>
    <source>
        <strain evidence="8">DFI.1.149</strain>
    </source>
</reference>
<dbReference type="NCBIfam" id="NF009964">
    <property type="entry name" value="PRK13429.1-3"/>
    <property type="match status" value="1"/>
</dbReference>
<keyword evidence="7" id="KW-0139">CF(1)</keyword>
<dbReference type="PANTHER" id="PTHR11910">
    <property type="entry name" value="ATP SYNTHASE DELTA CHAIN"/>
    <property type="match status" value="1"/>
</dbReference>
<evidence type="ECO:0000313" key="9">
    <source>
        <dbReference type="EMBL" id="MDB9224011.1"/>
    </source>
</evidence>
<comment type="similarity">
    <text evidence="7">Belongs to the ATPase delta chain family.</text>
</comment>
<dbReference type="GeneID" id="61274722"/>
<keyword evidence="5 7" id="KW-0472">Membrane</keyword>
<dbReference type="EMBL" id="JAQMRD010000018">
    <property type="protein sequence ID" value="MDB9224011.1"/>
    <property type="molecule type" value="Genomic_DNA"/>
</dbReference>
<dbReference type="GO" id="GO:0045259">
    <property type="term" value="C:proton-transporting ATP synthase complex"/>
    <property type="evidence" value="ECO:0007669"/>
    <property type="project" value="UniProtKB-KW"/>
</dbReference>
<accession>A0A1Y3YI34</accession>
<organism evidence="10 12">
    <name type="scientific">Odoribacter splanchnicus</name>
    <dbReference type="NCBI Taxonomy" id="28118"/>
    <lineage>
        <taxon>Bacteria</taxon>
        <taxon>Pseudomonadati</taxon>
        <taxon>Bacteroidota</taxon>
        <taxon>Bacteroidia</taxon>
        <taxon>Bacteroidales</taxon>
        <taxon>Odoribacteraceae</taxon>
        <taxon>Odoribacter</taxon>
    </lineage>
</organism>
<dbReference type="HAMAP" id="MF_01416">
    <property type="entry name" value="ATP_synth_delta_bact"/>
    <property type="match status" value="1"/>
</dbReference>
<comment type="function">
    <text evidence="7">F(1)F(0) ATP synthase produces ATP from ADP in the presence of a proton or sodium gradient. F-type ATPases consist of two structural domains, F(1) containing the extramembraneous catalytic core and F(0) containing the membrane proton channel, linked together by a central stalk and a peripheral stalk. During catalysis, ATP synthesis in the catalytic domain of F(1) is coupled via a rotary mechanism of the central stalk subunits to proton translocation.</text>
</comment>
<gene>
    <name evidence="7" type="primary">atpH</name>
    <name evidence="10" type="ORF">DWW24_17545</name>
    <name evidence="11" type="ORF">DXA53_07350</name>
    <name evidence="8" type="ORF">L0P03_13055</name>
    <name evidence="9" type="ORF">PN645_13475</name>
</gene>
<comment type="subcellular location">
    <subcellularLocation>
        <location evidence="7">Cell membrane</location>
        <topology evidence="7">Peripheral membrane protein</topology>
    </subcellularLocation>
    <subcellularLocation>
        <location evidence="1">Membrane</location>
    </subcellularLocation>
</comment>